<dbReference type="Proteomes" id="UP000659047">
    <property type="component" value="Unassembled WGS sequence"/>
</dbReference>
<comment type="caution">
    <text evidence="3">The sequence shown here is derived from an EMBL/GenBank/DDBJ whole genome shotgun (WGS) entry which is preliminary data.</text>
</comment>
<proteinExistence type="predicted"/>
<keyword evidence="1" id="KW-1133">Transmembrane helix</keyword>
<feature type="domain" description="Type IV / VI secretion system DotU" evidence="2">
    <location>
        <begin position="11"/>
        <end position="203"/>
    </location>
</feature>
<keyword evidence="1" id="KW-0472">Membrane</keyword>
<dbReference type="Pfam" id="PF09850">
    <property type="entry name" value="DotU"/>
    <property type="match status" value="1"/>
</dbReference>
<dbReference type="NCBIfam" id="TIGR03349">
    <property type="entry name" value="IV_VI_DotU"/>
    <property type="match status" value="1"/>
</dbReference>
<reference evidence="3" key="1">
    <citation type="submission" date="2021-01" db="EMBL/GenBank/DDBJ databases">
        <title>Intestinitalea alba gen. nov., sp. nov., a novel genus of the family Enterobacteriaceae, isolated from the gut of the plastic-eating mealworm Tenebrio molitor L.</title>
        <authorList>
            <person name="Yang Y."/>
        </authorList>
    </citation>
    <scope>NUCLEOTIDE SEQUENCE</scope>
    <source>
        <strain evidence="3">BIT-L3</strain>
    </source>
</reference>
<dbReference type="EMBL" id="JAEPBH010000033">
    <property type="protein sequence ID" value="MBK4716202.1"/>
    <property type="molecule type" value="Genomic_DNA"/>
</dbReference>
<sequence length="217" mass="24720">MNTSEMSQIERTFYPGWLMASQLRGGQEIRDGEGLYRRACRLVQEAKAALTETGYSDISREHMVYALCALLDESVLNRGSTDDGYLTWRRDPLQAHFFGTLNAGEELWERIRNLLKETAPDMAVLTCMYRTLQLGFVGQYRAEDDERREDVVRALGERVPAFTLSQDAPIVARASRLRSGRRLYWLSWIIGTAVLVGLWFFLSSSLTELVSQTVRPG</sequence>
<evidence type="ECO:0000259" key="2">
    <source>
        <dbReference type="Pfam" id="PF09850"/>
    </source>
</evidence>
<name>A0A8K0V8H3_9ENTR</name>
<keyword evidence="1" id="KW-0812">Transmembrane</keyword>
<dbReference type="Gene3D" id="1.25.40.590">
    <property type="entry name" value="Type IV / VI secretion system, DotU"/>
    <property type="match status" value="1"/>
</dbReference>
<dbReference type="AlphaFoldDB" id="A0A8K0V8H3"/>
<dbReference type="InterPro" id="IPR017732">
    <property type="entry name" value="T4/T6SS_DotU"/>
</dbReference>
<feature type="transmembrane region" description="Helical" evidence="1">
    <location>
        <begin position="183"/>
        <end position="202"/>
    </location>
</feature>
<dbReference type="PANTHER" id="PTHR38033:SF1">
    <property type="entry name" value="DOTU FAMILY TYPE IV_VI SECRETION SYSTEM PROTEIN"/>
    <property type="match status" value="1"/>
</dbReference>
<accession>A0A8K0V8H3</accession>
<keyword evidence="4" id="KW-1185">Reference proteome</keyword>
<dbReference type="InterPro" id="IPR038522">
    <property type="entry name" value="T4/T6SS_DotU_sf"/>
</dbReference>
<evidence type="ECO:0000313" key="4">
    <source>
        <dbReference type="Proteomes" id="UP000659047"/>
    </source>
</evidence>
<organism evidence="3 4">
    <name type="scientific">Tenebrionibacter intestinalis</name>
    <dbReference type="NCBI Taxonomy" id="2799638"/>
    <lineage>
        <taxon>Bacteria</taxon>
        <taxon>Pseudomonadati</taxon>
        <taxon>Pseudomonadota</taxon>
        <taxon>Gammaproteobacteria</taxon>
        <taxon>Enterobacterales</taxon>
        <taxon>Enterobacteriaceae</taxon>
        <taxon>Tenebrionibacter/Tenebrionicola group</taxon>
        <taxon>Tenebrionibacter</taxon>
    </lineage>
</organism>
<protein>
    <submittedName>
        <fullName evidence="3">Type VI secretion system protein TssL, short form</fullName>
    </submittedName>
</protein>
<dbReference type="RefSeq" id="WP_238714407.1">
    <property type="nucleotide sequence ID" value="NZ_JAEPBH010000033.1"/>
</dbReference>
<evidence type="ECO:0000256" key="1">
    <source>
        <dbReference type="SAM" id="Phobius"/>
    </source>
</evidence>
<dbReference type="PANTHER" id="PTHR38033">
    <property type="entry name" value="MEMBRANE PROTEIN-RELATED"/>
    <property type="match status" value="1"/>
</dbReference>
<dbReference type="NCBIfam" id="NF038239">
    <property type="entry name" value="T6SS_TssL_short"/>
    <property type="match status" value="1"/>
</dbReference>
<gene>
    <name evidence="3" type="primary">tssL</name>
    <name evidence="3" type="ORF">JJB97_12875</name>
</gene>
<evidence type="ECO:0000313" key="3">
    <source>
        <dbReference type="EMBL" id="MBK4716202.1"/>
    </source>
</evidence>